<keyword evidence="2" id="KW-1185">Reference proteome</keyword>
<dbReference type="EMBL" id="CM035417">
    <property type="protein sequence ID" value="KAH7423379.1"/>
    <property type="molecule type" value="Genomic_DNA"/>
</dbReference>
<dbReference type="AlphaFoldDB" id="A0A8T2TS63"/>
<gene>
    <name evidence="1" type="ORF">KP509_12G052500</name>
</gene>
<name>A0A8T2TS63_CERRI</name>
<dbReference type="Proteomes" id="UP000825935">
    <property type="component" value="Chromosome 12"/>
</dbReference>
<evidence type="ECO:0000313" key="1">
    <source>
        <dbReference type="EMBL" id="KAH7423379.1"/>
    </source>
</evidence>
<protein>
    <submittedName>
        <fullName evidence="1">Uncharacterized protein</fullName>
    </submittedName>
</protein>
<accession>A0A8T2TS63</accession>
<comment type="caution">
    <text evidence="1">The sequence shown here is derived from an EMBL/GenBank/DDBJ whole genome shotgun (WGS) entry which is preliminary data.</text>
</comment>
<organism evidence="1 2">
    <name type="scientific">Ceratopteris richardii</name>
    <name type="common">Triangle waterfern</name>
    <dbReference type="NCBI Taxonomy" id="49495"/>
    <lineage>
        <taxon>Eukaryota</taxon>
        <taxon>Viridiplantae</taxon>
        <taxon>Streptophyta</taxon>
        <taxon>Embryophyta</taxon>
        <taxon>Tracheophyta</taxon>
        <taxon>Polypodiopsida</taxon>
        <taxon>Polypodiidae</taxon>
        <taxon>Polypodiales</taxon>
        <taxon>Pteridineae</taxon>
        <taxon>Pteridaceae</taxon>
        <taxon>Parkerioideae</taxon>
        <taxon>Ceratopteris</taxon>
    </lineage>
</organism>
<reference evidence="1" key="1">
    <citation type="submission" date="2021-08" db="EMBL/GenBank/DDBJ databases">
        <title>WGS assembly of Ceratopteris richardii.</title>
        <authorList>
            <person name="Marchant D.B."/>
            <person name="Chen G."/>
            <person name="Jenkins J."/>
            <person name="Shu S."/>
            <person name="Leebens-Mack J."/>
            <person name="Grimwood J."/>
            <person name="Schmutz J."/>
            <person name="Soltis P."/>
            <person name="Soltis D."/>
            <person name="Chen Z.-H."/>
        </authorList>
    </citation>
    <scope>NUCLEOTIDE SEQUENCE</scope>
    <source>
        <strain evidence="1">Whitten #5841</strain>
        <tissue evidence="1">Leaf</tissue>
    </source>
</reference>
<proteinExistence type="predicted"/>
<evidence type="ECO:0000313" key="2">
    <source>
        <dbReference type="Proteomes" id="UP000825935"/>
    </source>
</evidence>
<sequence length="120" mass="13045">MLLTDCEDRKNAHLSNLAHETSEKLVSGACSTSSVQYDWHYVFPTSLFASLSVTSSQTRIEGKFTATCSRNAETSIIVSAGDYLHRAVQSMLAYNPGNGSCQLSSPNSDGDVLCYTLKVR</sequence>